<accession>A0A842HBC8</accession>
<dbReference type="AlphaFoldDB" id="A0A842HBC8"/>
<protein>
    <submittedName>
        <fullName evidence="1">Uncharacterized protein</fullName>
    </submittedName>
</protein>
<proteinExistence type="predicted"/>
<organism evidence="1 2">
    <name type="scientific">Ruficoccus amylovorans</name>
    <dbReference type="NCBI Taxonomy" id="1804625"/>
    <lineage>
        <taxon>Bacteria</taxon>
        <taxon>Pseudomonadati</taxon>
        <taxon>Verrucomicrobiota</taxon>
        <taxon>Opitutia</taxon>
        <taxon>Puniceicoccales</taxon>
        <taxon>Cerasicoccaceae</taxon>
        <taxon>Ruficoccus</taxon>
    </lineage>
</organism>
<dbReference type="EMBL" id="JACHVB010000012">
    <property type="protein sequence ID" value="MBC2592874.1"/>
    <property type="molecule type" value="Genomic_DNA"/>
</dbReference>
<dbReference type="RefSeq" id="WP_185673887.1">
    <property type="nucleotide sequence ID" value="NZ_JACHVB010000012.1"/>
</dbReference>
<keyword evidence="2" id="KW-1185">Reference proteome</keyword>
<comment type="caution">
    <text evidence="1">The sequence shown here is derived from an EMBL/GenBank/DDBJ whole genome shotgun (WGS) entry which is preliminary data.</text>
</comment>
<evidence type="ECO:0000313" key="2">
    <source>
        <dbReference type="Proteomes" id="UP000546464"/>
    </source>
</evidence>
<name>A0A842HBC8_9BACT</name>
<gene>
    <name evidence="1" type="ORF">H5P28_01240</name>
</gene>
<evidence type="ECO:0000313" key="1">
    <source>
        <dbReference type="EMBL" id="MBC2592874.1"/>
    </source>
</evidence>
<sequence>MPTDNLSQLRTLNSLLSLATGSDQELARHIEQAIEFSREQVGESHPAHEMLANSARRLLELHLDNRATCGFQHCDLHGQDNDPLWIRAQVLKSLRKLAGSREAILLISGLPTLVRPQGRRWSPSRRRTYQELVGYIQHLAAAHSSPRTRLQLIFL</sequence>
<dbReference type="Proteomes" id="UP000546464">
    <property type="component" value="Unassembled WGS sequence"/>
</dbReference>
<reference evidence="1 2" key="1">
    <citation type="submission" date="2020-07" db="EMBL/GenBank/DDBJ databases">
        <authorList>
            <person name="Feng X."/>
        </authorList>
    </citation>
    <scope>NUCLEOTIDE SEQUENCE [LARGE SCALE GENOMIC DNA]</scope>
    <source>
        <strain evidence="1 2">JCM31066</strain>
    </source>
</reference>